<keyword evidence="9" id="KW-0573">Peptidoglycan synthesis</keyword>
<comment type="caution">
    <text evidence="19">The sequence shown here is derived from an EMBL/GenBank/DDBJ whole genome shotgun (WGS) entry which is preliminary data.</text>
</comment>
<feature type="compositionally biased region" description="Gly residues" evidence="16">
    <location>
        <begin position="816"/>
        <end position="828"/>
    </location>
</feature>
<reference evidence="20" key="1">
    <citation type="journal article" date="2019" name="Int. J. Syst. Evol. Microbiol.">
        <title>The Global Catalogue of Microorganisms (GCM) 10K type strain sequencing project: providing services to taxonomists for standard genome sequencing and annotation.</title>
        <authorList>
            <consortium name="The Broad Institute Genomics Platform"/>
            <consortium name="The Broad Institute Genome Sequencing Center for Infectious Disease"/>
            <person name="Wu L."/>
            <person name="Ma J."/>
        </authorList>
    </citation>
    <scope>NUCLEOTIDE SEQUENCE [LARGE SCALE GENOMIC DNA]</scope>
    <source>
        <strain evidence="20">CGMCC 1.12286</strain>
    </source>
</reference>
<dbReference type="InterPro" id="IPR003961">
    <property type="entry name" value="FN3_dom"/>
</dbReference>
<keyword evidence="12" id="KW-0511">Multifunctional enzyme</keyword>
<keyword evidence="20" id="KW-1185">Reference proteome</keyword>
<evidence type="ECO:0000313" key="20">
    <source>
        <dbReference type="Proteomes" id="UP001597079"/>
    </source>
</evidence>
<dbReference type="SUPFAM" id="SSF49265">
    <property type="entry name" value="Fibronectin type III"/>
    <property type="match status" value="1"/>
</dbReference>
<dbReference type="EMBL" id="JBHUCX010000035">
    <property type="protein sequence ID" value="MFD1675681.1"/>
    <property type="molecule type" value="Genomic_DNA"/>
</dbReference>
<evidence type="ECO:0000256" key="6">
    <source>
        <dbReference type="ARBA" id="ARBA00022692"/>
    </source>
</evidence>
<evidence type="ECO:0000256" key="10">
    <source>
        <dbReference type="ARBA" id="ARBA00022989"/>
    </source>
</evidence>
<comment type="catalytic activity">
    <reaction evidence="15">
        <text>[GlcNAc-(1-&gt;4)-Mur2Ac(oyl-L-Ala-gamma-D-Glu-L-Lys-D-Ala-D-Ala)](n)-di-trans,octa-cis-undecaprenyl diphosphate + beta-D-GlcNAc-(1-&gt;4)-Mur2Ac(oyl-L-Ala-gamma-D-Glu-L-Lys-D-Ala-D-Ala)-di-trans,octa-cis-undecaprenyl diphosphate = [GlcNAc-(1-&gt;4)-Mur2Ac(oyl-L-Ala-gamma-D-Glu-L-Lys-D-Ala-D-Ala)](n+1)-di-trans,octa-cis-undecaprenyl diphosphate + di-trans,octa-cis-undecaprenyl diphosphate + H(+)</text>
        <dbReference type="Rhea" id="RHEA:23708"/>
        <dbReference type="Rhea" id="RHEA-COMP:9602"/>
        <dbReference type="Rhea" id="RHEA-COMP:9603"/>
        <dbReference type="ChEBI" id="CHEBI:15378"/>
        <dbReference type="ChEBI" id="CHEBI:58405"/>
        <dbReference type="ChEBI" id="CHEBI:60033"/>
        <dbReference type="ChEBI" id="CHEBI:78435"/>
        <dbReference type="EC" id="2.4.99.28"/>
    </reaction>
</comment>
<evidence type="ECO:0000256" key="4">
    <source>
        <dbReference type="ARBA" id="ARBA00022676"/>
    </source>
</evidence>
<sequence>MPTLVRRLISIVAASVIALVVLIALVFYLAVRFMPFQSAELEKVHQPTIVYANDGSKLMTLGSQNTDLTYQQIPKTLQNAIVATEDHTFWTNSGIDVKSIVRSMTVDLFSRSLAQGGSTIPEQLAKMVYLTDKKTFVRKFQQVILGMQIERNFTKQEILADYLNRVPLGQSSVGVEQGALRYFGLNLKTEGNKLTLPQAALLAGLGQAPSAYDPIAHPQAALERRNQVLENMAHWGYITETQAKKAEKTKLGVKFHNFPGDDGWSSQPLLTNFLLDYLSKKGLTPEEVQQGGLKIYTTISPTVQSAVNQVFWSGKYNSDFPGPTSGTVVQGAGLFIDPKTGGILGAAGSRQQGYTALGLDRIYQSSSPGSSIKPVMEYAPALQSGNWTYTSVLDNEPQDFGGGYEPRNWEVGGPSKVTLQYALEESQNIASVWLLQQIGIKTGADFAKNDGIPLVSADYQHLGIAIGGLTNGVTPMDMAGAYSAFDNNGVRSTPYLINKIINASGQQIYADKPSQTQVMTAQTATDMTRLMQDVVDYGTGQYAKLNGWGVAGKTGTVQYDTGLNGDHPNWIRDGWFDGYTPTILGSIHISYDQTDASHHMTMTPEDPSGNAAKIFQDVIALALANQTPQQFSEGPYPYETGTADGVNYVSQQTQTTQTQQAGIKNFTGTYDASDNQVKLSWQAYFPTAVNYSVTRTQISAGGSGEAVPVGEVTGTTLTDTNVQVGQTYQYTVQATDPNSGQAVGSPVTVTVQTGNTTPPPGAGVGNGTTPGDDNGTTPPFDNGTGDNGTTPPFDNGAGGTGDDNGTTPGNDTTGGNTTGGTSGSGSPSGPGQTQTTPGDSSSGTGSATTLFVPPGTDANRRGHHH</sequence>
<dbReference type="InterPro" id="IPR012338">
    <property type="entry name" value="Beta-lactam/transpept-like"/>
</dbReference>
<evidence type="ECO:0000313" key="19">
    <source>
        <dbReference type="EMBL" id="MFD1675681.1"/>
    </source>
</evidence>
<evidence type="ECO:0000256" key="13">
    <source>
        <dbReference type="ARBA" id="ARBA00023316"/>
    </source>
</evidence>
<evidence type="ECO:0000256" key="1">
    <source>
        <dbReference type="ARBA" id="ARBA00022475"/>
    </source>
</evidence>
<organism evidence="19 20">
    <name type="scientific">Alicyclobacillus fodiniaquatilis</name>
    <dbReference type="NCBI Taxonomy" id="1661150"/>
    <lineage>
        <taxon>Bacteria</taxon>
        <taxon>Bacillati</taxon>
        <taxon>Bacillota</taxon>
        <taxon>Bacilli</taxon>
        <taxon>Bacillales</taxon>
        <taxon>Alicyclobacillaceae</taxon>
        <taxon>Alicyclobacillus</taxon>
    </lineage>
</organism>
<feature type="domain" description="Fibronectin type-III" evidence="18">
    <location>
        <begin position="662"/>
        <end position="760"/>
    </location>
</feature>
<evidence type="ECO:0000256" key="7">
    <source>
        <dbReference type="ARBA" id="ARBA00022801"/>
    </source>
</evidence>
<keyword evidence="1" id="KW-1003">Cell membrane</keyword>
<keyword evidence="6 17" id="KW-0812">Transmembrane</keyword>
<evidence type="ECO:0000256" key="15">
    <source>
        <dbReference type="ARBA" id="ARBA00049902"/>
    </source>
</evidence>
<protein>
    <submittedName>
        <fullName evidence="19">Transglycosylase domain-containing protein</fullName>
    </submittedName>
</protein>
<evidence type="ECO:0000256" key="8">
    <source>
        <dbReference type="ARBA" id="ARBA00022960"/>
    </source>
</evidence>
<evidence type="ECO:0000259" key="18">
    <source>
        <dbReference type="PROSITE" id="PS50853"/>
    </source>
</evidence>
<accession>A0ABW4JIU4</accession>
<evidence type="ECO:0000256" key="9">
    <source>
        <dbReference type="ARBA" id="ARBA00022984"/>
    </source>
</evidence>
<feature type="transmembrane region" description="Helical" evidence="17">
    <location>
        <begin position="7"/>
        <end position="31"/>
    </location>
</feature>
<dbReference type="Gene3D" id="2.60.40.10">
    <property type="entry name" value="Immunoglobulins"/>
    <property type="match status" value="1"/>
</dbReference>
<evidence type="ECO:0000256" key="16">
    <source>
        <dbReference type="SAM" id="MobiDB-lite"/>
    </source>
</evidence>
<evidence type="ECO:0000256" key="5">
    <source>
        <dbReference type="ARBA" id="ARBA00022679"/>
    </source>
</evidence>
<dbReference type="PANTHER" id="PTHR32282">
    <property type="entry name" value="BINDING PROTEIN TRANSPEPTIDASE, PUTATIVE-RELATED"/>
    <property type="match status" value="1"/>
</dbReference>
<dbReference type="Pfam" id="PF00912">
    <property type="entry name" value="Transgly"/>
    <property type="match status" value="1"/>
</dbReference>
<dbReference type="Pfam" id="PF00905">
    <property type="entry name" value="Transpeptidase"/>
    <property type="match status" value="1"/>
</dbReference>
<feature type="region of interest" description="Disordered" evidence="16">
    <location>
        <begin position="737"/>
        <end position="865"/>
    </location>
</feature>
<feature type="compositionally biased region" description="Low complexity" evidence="16">
    <location>
        <begin position="829"/>
        <end position="849"/>
    </location>
</feature>
<dbReference type="PROSITE" id="PS50853">
    <property type="entry name" value="FN3"/>
    <property type="match status" value="1"/>
</dbReference>
<feature type="compositionally biased region" description="Low complexity" evidence="16">
    <location>
        <begin position="803"/>
        <end position="815"/>
    </location>
</feature>
<feature type="compositionally biased region" description="Low complexity" evidence="16">
    <location>
        <begin position="769"/>
        <end position="779"/>
    </location>
</feature>
<evidence type="ECO:0000256" key="17">
    <source>
        <dbReference type="SAM" id="Phobius"/>
    </source>
</evidence>
<dbReference type="InterPro" id="IPR036116">
    <property type="entry name" value="FN3_sf"/>
</dbReference>
<dbReference type="SUPFAM" id="SSF56601">
    <property type="entry name" value="beta-lactamase/transpeptidase-like"/>
    <property type="match status" value="1"/>
</dbReference>
<evidence type="ECO:0000256" key="14">
    <source>
        <dbReference type="ARBA" id="ARBA00034000"/>
    </source>
</evidence>
<gene>
    <name evidence="19" type="ORF">ACFSB2_13350</name>
</gene>
<dbReference type="Gene3D" id="3.40.710.10">
    <property type="entry name" value="DD-peptidase/beta-lactamase superfamily"/>
    <property type="match status" value="1"/>
</dbReference>
<feature type="compositionally biased region" description="Polar residues" evidence="16">
    <location>
        <begin position="737"/>
        <end position="756"/>
    </location>
</feature>
<evidence type="ECO:0000256" key="3">
    <source>
        <dbReference type="ARBA" id="ARBA00022670"/>
    </source>
</evidence>
<keyword evidence="8" id="KW-0133">Cell shape</keyword>
<keyword evidence="5" id="KW-0808">Transferase</keyword>
<evidence type="ECO:0000256" key="12">
    <source>
        <dbReference type="ARBA" id="ARBA00023268"/>
    </source>
</evidence>
<dbReference type="InterPro" id="IPR001460">
    <property type="entry name" value="PCN-bd_Tpept"/>
</dbReference>
<keyword evidence="11 17" id="KW-0472">Membrane</keyword>
<keyword evidence="2" id="KW-0121">Carboxypeptidase</keyword>
<evidence type="ECO:0000256" key="2">
    <source>
        <dbReference type="ARBA" id="ARBA00022645"/>
    </source>
</evidence>
<keyword evidence="7" id="KW-0378">Hydrolase</keyword>
<dbReference type="RefSeq" id="WP_377943568.1">
    <property type="nucleotide sequence ID" value="NZ_JBHUCX010000035.1"/>
</dbReference>
<name>A0ABW4JIU4_9BACL</name>
<dbReference type="PANTHER" id="PTHR32282:SF32">
    <property type="entry name" value="PENICILLIN-BINDING PROTEIN 2A"/>
    <property type="match status" value="1"/>
</dbReference>
<dbReference type="Gene3D" id="1.10.3810.10">
    <property type="entry name" value="Biosynthetic peptidoglycan transglycosylase-like"/>
    <property type="match status" value="1"/>
</dbReference>
<dbReference type="InterPro" id="IPR001264">
    <property type="entry name" value="Glyco_trans_51"/>
</dbReference>
<keyword evidence="3" id="KW-0645">Protease</keyword>
<dbReference type="InterPro" id="IPR036950">
    <property type="entry name" value="PBP_transglycosylase"/>
</dbReference>
<dbReference type="InterPro" id="IPR050396">
    <property type="entry name" value="Glycosyltr_51/Transpeptidase"/>
</dbReference>
<proteinExistence type="predicted"/>
<keyword evidence="4" id="KW-0328">Glycosyltransferase</keyword>
<dbReference type="InterPro" id="IPR023346">
    <property type="entry name" value="Lysozyme-like_dom_sf"/>
</dbReference>
<dbReference type="Proteomes" id="UP001597079">
    <property type="component" value="Unassembled WGS sequence"/>
</dbReference>
<evidence type="ECO:0000256" key="11">
    <source>
        <dbReference type="ARBA" id="ARBA00023136"/>
    </source>
</evidence>
<dbReference type="InterPro" id="IPR013783">
    <property type="entry name" value="Ig-like_fold"/>
</dbReference>
<keyword evidence="10 17" id="KW-1133">Transmembrane helix</keyword>
<comment type="catalytic activity">
    <reaction evidence="14">
        <text>Preferential cleavage: (Ac)2-L-Lys-D-Ala-|-D-Ala. Also transpeptidation of peptidyl-alanyl moieties that are N-acyl substituents of D-alanine.</text>
        <dbReference type="EC" id="3.4.16.4"/>
    </reaction>
</comment>
<keyword evidence="13" id="KW-0961">Cell wall biogenesis/degradation</keyword>
<dbReference type="SUPFAM" id="SSF53955">
    <property type="entry name" value="Lysozyme-like"/>
    <property type="match status" value="1"/>
</dbReference>